<keyword evidence="6" id="KW-0238">DNA-binding</keyword>
<dbReference type="FunFam" id="3.30.160.60:FF:002005">
    <property type="entry name" value="Zinc finger protein 200"/>
    <property type="match status" value="1"/>
</dbReference>
<name>A0A8T3CVW4_9TELE</name>
<evidence type="ECO:0000313" key="13">
    <source>
        <dbReference type="Proteomes" id="UP000829720"/>
    </source>
</evidence>
<feature type="coiled-coil region" evidence="9">
    <location>
        <begin position="41"/>
        <end position="68"/>
    </location>
</feature>
<gene>
    <name evidence="12" type="ORF">AGOR_G00182480</name>
</gene>
<dbReference type="AlphaFoldDB" id="A0A8T3CVW4"/>
<dbReference type="Pfam" id="PF00096">
    <property type="entry name" value="zf-C2H2"/>
    <property type="match status" value="3"/>
</dbReference>
<feature type="domain" description="C2H2-type" evidence="11">
    <location>
        <begin position="322"/>
        <end position="349"/>
    </location>
</feature>
<sequence>MLVSLRLQTELATIMDILAKSAVAEICKLIDDGSAVWQLEISRRQKENEALRRKLQLMERELEQRATRGRGREKELTAQEDGVPDVIFIKEERLETEGGKSDSTEGWKVNRENPVGSHSPADAGERGPPEVREFCEEELGVAPPPAEERRVEVFSGQHKPHPSEEEPSDFRGGVKEESEDNYVLSQWSEGTGPECSLGQPDVSGPEPLNEWDSQGCRAVEEGISDHTEDEVTPPGCIYLPSNEGSAQSSWAPPEPQGEMGTAQRQITCLYCGKHFRYLSYLKRHLRIHTGERPYSCFQCGKRFSDSSSRNKHENIHTRRKTFRCGRCGKCFSRRCHLKRHQKLHARDEPFSYG</sequence>
<dbReference type="GO" id="GO:0005634">
    <property type="term" value="C:nucleus"/>
    <property type="evidence" value="ECO:0007669"/>
    <property type="project" value="UniProtKB-SubCell"/>
</dbReference>
<dbReference type="PROSITE" id="PS50157">
    <property type="entry name" value="ZINC_FINGER_C2H2_2"/>
    <property type="match status" value="3"/>
</dbReference>
<dbReference type="SMART" id="SM00355">
    <property type="entry name" value="ZnF_C2H2"/>
    <property type="match status" value="3"/>
</dbReference>
<dbReference type="OrthoDB" id="427030at2759"/>
<keyword evidence="7" id="KW-0539">Nucleus</keyword>
<dbReference type="GO" id="GO:0008270">
    <property type="term" value="F:zinc ion binding"/>
    <property type="evidence" value="ECO:0007669"/>
    <property type="project" value="UniProtKB-KW"/>
</dbReference>
<keyword evidence="4 8" id="KW-0863">Zinc-finger</keyword>
<feature type="domain" description="C2H2-type" evidence="11">
    <location>
        <begin position="266"/>
        <end position="293"/>
    </location>
</feature>
<dbReference type="GO" id="GO:0000978">
    <property type="term" value="F:RNA polymerase II cis-regulatory region sequence-specific DNA binding"/>
    <property type="evidence" value="ECO:0007669"/>
    <property type="project" value="TreeGrafter"/>
</dbReference>
<evidence type="ECO:0000313" key="12">
    <source>
        <dbReference type="EMBL" id="KAI1888191.1"/>
    </source>
</evidence>
<dbReference type="PANTHER" id="PTHR23235">
    <property type="entry name" value="KRUEPPEL-LIKE TRANSCRIPTION FACTOR"/>
    <property type="match status" value="1"/>
</dbReference>
<comment type="caution">
    <text evidence="12">The sequence shown here is derived from an EMBL/GenBank/DDBJ whole genome shotgun (WGS) entry which is preliminary data.</text>
</comment>
<dbReference type="GO" id="GO:0000981">
    <property type="term" value="F:DNA-binding transcription factor activity, RNA polymerase II-specific"/>
    <property type="evidence" value="ECO:0007669"/>
    <property type="project" value="TreeGrafter"/>
</dbReference>
<reference evidence="12" key="1">
    <citation type="submission" date="2021-01" db="EMBL/GenBank/DDBJ databases">
        <authorList>
            <person name="Zahm M."/>
            <person name="Roques C."/>
            <person name="Cabau C."/>
            <person name="Klopp C."/>
            <person name="Donnadieu C."/>
            <person name="Jouanno E."/>
            <person name="Lampietro C."/>
            <person name="Louis A."/>
            <person name="Herpin A."/>
            <person name="Echchiki A."/>
            <person name="Berthelot C."/>
            <person name="Parey E."/>
            <person name="Roest-Crollius H."/>
            <person name="Braasch I."/>
            <person name="Postlethwait J."/>
            <person name="Bobe J."/>
            <person name="Montfort J."/>
            <person name="Bouchez O."/>
            <person name="Begum T."/>
            <person name="Mejri S."/>
            <person name="Adams A."/>
            <person name="Chen W.-J."/>
            <person name="Guiguen Y."/>
        </authorList>
    </citation>
    <scope>NUCLEOTIDE SEQUENCE</scope>
    <source>
        <tissue evidence="12">Blood</tissue>
    </source>
</reference>
<protein>
    <recommendedName>
        <fullName evidence="11">C2H2-type domain-containing protein</fullName>
    </recommendedName>
</protein>
<evidence type="ECO:0000256" key="3">
    <source>
        <dbReference type="ARBA" id="ARBA00022737"/>
    </source>
</evidence>
<dbReference type="Gene3D" id="3.30.160.60">
    <property type="entry name" value="Classic Zinc Finger"/>
    <property type="match status" value="3"/>
</dbReference>
<feature type="compositionally biased region" description="Basic and acidic residues" evidence="10">
    <location>
        <begin position="93"/>
        <end position="111"/>
    </location>
</feature>
<keyword evidence="5" id="KW-0862">Zinc</keyword>
<keyword evidence="3" id="KW-0677">Repeat</keyword>
<evidence type="ECO:0000256" key="8">
    <source>
        <dbReference type="PROSITE-ProRule" id="PRU00042"/>
    </source>
</evidence>
<accession>A0A8T3CVW4</accession>
<feature type="region of interest" description="Disordered" evidence="10">
    <location>
        <begin position="155"/>
        <end position="174"/>
    </location>
</feature>
<evidence type="ECO:0000256" key="4">
    <source>
        <dbReference type="ARBA" id="ARBA00022771"/>
    </source>
</evidence>
<keyword evidence="13" id="KW-1185">Reference proteome</keyword>
<evidence type="ECO:0000259" key="11">
    <source>
        <dbReference type="PROSITE" id="PS50157"/>
    </source>
</evidence>
<dbReference type="SUPFAM" id="SSF57667">
    <property type="entry name" value="beta-beta-alpha zinc fingers"/>
    <property type="match status" value="2"/>
</dbReference>
<evidence type="ECO:0000256" key="5">
    <source>
        <dbReference type="ARBA" id="ARBA00022833"/>
    </source>
</evidence>
<proteinExistence type="predicted"/>
<evidence type="ECO:0000256" key="10">
    <source>
        <dbReference type="SAM" id="MobiDB-lite"/>
    </source>
</evidence>
<dbReference type="FunFam" id="3.30.160.60:FF:000446">
    <property type="entry name" value="Zinc finger protein"/>
    <property type="match status" value="1"/>
</dbReference>
<evidence type="ECO:0000256" key="9">
    <source>
        <dbReference type="SAM" id="Coils"/>
    </source>
</evidence>
<evidence type="ECO:0000256" key="2">
    <source>
        <dbReference type="ARBA" id="ARBA00022723"/>
    </source>
</evidence>
<keyword evidence="9" id="KW-0175">Coiled coil</keyword>
<organism evidence="12 13">
    <name type="scientific">Albula goreensis</name>
    <dbReference type="NCBI Taxonomy" id="1534307"/>
    <lineage>
        <taxon>Eukaryota</taxon>
        <taxon>Metazoa</taxon>
        <taxon>Chordata</taxon>
        <taxon>Craniata</taxon>
        <taxon>Vertebrata</taxon>
        <taxon>Euteleostomi</taxon>
        <taxon>Actinopterygii</taxon>
        <taxon>Neopterygii</taxon>
        <taxon>Teleostei</taxon>
        <taxon>Albuliformes</taxon>
        <taxon>Albulidae</taxon>
        <taxon>Albula</taxon>
    </lineage>
</organism>
<evidence type="ECO:0000256" key="6">
    <source>
        <dbReference type="ARBA" id="ARBA00023125"/>
    </source>
</evidence>
<feature type="region of interest" description="Disordered" evidence="10">
    <location>
        <begin position="191"/>
        <end position="211"/>
    </location>
</feature>
<dbReference type="InterPro" id="IPR036236">
    <property type="entry name" value="Znf_C2H2_sf"/>
</dbReference>
<dbReference type="InterPro" id="IPR013087">
    <property type="entry name" value="Znf_C2H2_type"/>
</dbReference>
<evidence type="ECO:0000256" key="7">
    <source>
        <dbReference type="ARBA" id="ARBA00023242"/>
    </source>
</evidence>
<keyword evidence="2" id="KW-0479">Metal-binding</keyword>
<dbReference type="PANTHER" id="PTHR23235:SF142">
    <property type="entry name" value="ZINC FINGER PROTEIN 384"/>
    <property type="match status" value="1"/>
</dbReference>
<dbReference type="FunFam" id="3.30.160.60:FF:001450">
    <property type="entry name" value="zinc finger protein 774"/>
    <property type="match status" value="1"/>
</dbReference>
<dbReference type="PROSITE" id="PS00028">
    <property type="entry name" value="ZINC_FINGER_C2H2_1"/>
    <property type="match status" value="3"/>
</dbReference>
<evidence type="ECO:0000256" key="1">
    <source>
        <dbReference type="ARBA" id="ARBA00004123"/>
    </source>
</evidence>
<feature type="region of interest" description="Disordered" evidence="10">
    <location>
        <begin position="93"/>
        <end position="129"/>
    </location>
</feature>
<comment type="subcellular location">
    <subcellularLocation>
        <location evidence="1">Nucleus</location>
    </subcellularLocation>
</comment>
<dbReference type="Proteomes" id="UP000829720">
    <property type="component" value="Unassembled WGS sequence"/>
</dbReference>
<feature type="domain" description="C2H2-type" evidence="11">
    <location>
        <begin position="294"/>
        <end position="321"/>
    </location>
</feature>
<feature type="compositionally biased region" description="Basic and acidic residues" evidence="10">
    <location>
        <begin position="161"/>
        <end position="174"/>
    </location>
</feature>
<dbReference type="EMBL" id="JAERUA010000017">
    <property type="protein sequence ID" value="KAI1888191.1"/>
    <property type="molecule type" value="Genomic_DNA"/>
</dbReference>